<accession>A0A814CPX6</accession>
<protein>
    <recommendedName>
        <fullName evidence="4">F-box domain-containing protein</fullName>
    </recommendedName>
</protein>
<feature type="signal peptide" evidence="1">
    <location>
        <begin position="1"/>
        <end position="19"/>
    </location>
</feature>
<name>A0A814CPX6_9BILA</name>
<dbReference type="EMBL" id="CAJNOM010000057">
    <property type="protein sequence ID" value="CAF0943203.1"/>
    <property type="molecule type" value="Genomic_DNA"/>
</dbReference>
<evidence type="ECO:0000313" key="2">
    <source>
        <dbReference type="EMBL" id="CAF0943203.1"/>
    </source>
</evidence>
<keyword evidence="3" id="KW-1185">Reference proteome</keyword>
<gene>
    <name evidence="2" type="ORF">QVE165_LOCUS11780</name>
</gene>
<proteinExistence type="predicted"/>
<comment type="caution">
    <text evidence="2">The sequence shown here is derived from an EMBL/GenBank/DDBJ whole genome shotgun (WGS) entry which is preliminary data.</text>
</comment>
<reference evidence="2" key="1">
    <citation type="submission" date="2021-02" db="EMBL/GenBank/DDBJ databases">
        <authorList>
            <person name="Nowell W R."/>
        </authorList>
    </citation>
    <scope>NUCLEOTIDE SEQUENCE</scope>
</reference>
<feature type="chain" id="PRO_5032380645" description="F-box domain-containing protein" evidence="1">
    <location>
        <begin position="20"/>
        <end position="479"/>
    </location>
</feature>
<dbReference type="AlphaFoldDB" id="A0A814CPX6"/>
<evidence type="ECO:0008006" key="4">
    <source>
        <dbReference type="Google" id="ProtNLM"/>
    </source>
</evidence>
<evidence type="ECO:0000313" key="3">
    <source>
        <dbReference type="Proteomes" id="UP000663832"/>
    </source>
</evidence>
<keyword evidence="1" id="KW-0732">Signal</keyword>
<sequence length="479" mass="56095">MNYIFAIILLVCFQKSVSGLVEHPSDNWRTDIRTTNVGRVKYEKGEVNLFQNQEKPTSFFFTPFPLVNPSNSKCHTNILSGYVELSFAVELYTSQLTEAVNNYLKEHFSTLCNSNKTCHISMLPMNVIGLIQKGLRANKIQEMYKINQEWFPNTVFLQSINFPIYTKNENMLSTHLEDFSNELFFEIFEYFDILDIYHSFWGINQRFNNLLQSLNNLPLIIQNENLLPFDFCAHQINRLKINTTKPIDLTHFSNLHTLELYNANSNEIEQIQCNQMSNLVNLTISTKFHISLPLELIHDIFSNGFRLLRYVNLNRLDHFQFNSKFQSLSLNSLCITCINSNIIPQILLACPYLIRFSITFFGQNCHILPPSSPSYNHLLEKFSLFDPYHKLTCDTIQILLLYIPNVKYLNLQFLCRVPFINLIESILNRLGQLERFECDIFESPNNHMVNVETIQQMNESFQYLECIENDNGSRRFLLE</sequence>
<organism evidence="2 3">
    <name type="scientific">Adineta steineri</name>
    <dbReference type="NCBI Taxonomy" id="433720"/>
    <lineage>
        <taxon>Eukaryota</taxon>
        <taxon>Metazoa</taxon>
        <taxon>Spiralia</taxon>
        <taxon>Gnathifera</taxon>
        <taxon>Rotifera</taxon>
        <taxon>Eurotatoria</taxon>
        <taxon>Bdelloidea</taxon>
        <taxon>Adinetida</taxon>
        <taxon>Adinetidae</taxon>
        <taxon>Adineta</taxon>
    </lineage>
</organism>
<dbReference type="Proteomes" id="UP000663832">
    <property type="component" value="Unassembled WGS sequence"/>
</dbReference>
<evidence type="ECO:0000256" key="1">
    <source>
        <dbReference type="SAM" id="SignalP"/>
    </source>
</evidence>
<dbReference type="OrthoDB" id="10035697at2759"/>